<name>F8MAI3_NEUT8</name>
<keyword evidence="2" id="KW-0732">Signal</keyword>
<feature type="region of interest" description="Disordered" evidence="1">
    <location>
        <begin position="128"/>
        <end position="155"/>
    </location>
</feature>
<organism evidence="3 4">
    <name type="scientific">Neurospora tetrasperma (strain FGSC 2508 / ATCC MYA-4615 / P0657)</name>
    <dbReference type="NCBI Taxonomy" id="510951"/>
    <lineage>
        <taxon>Eukaryota</taxon>
        <taxon>Fungi</taxon>
        <taxon>Dikarya</taxon>
        <taxon>Ascomycota</taxon>
        <taxon>Pezizomycotina</taxon>
        <taxon>Sordariomycetes</taxon>
        <taxon>Sordariomycetidae</taxon>
        <taxon>Sordariales</taxon>
        <taxon>Sordariaceae</taxon>
        <taxon>Neurospora</taxon>
    </lineage>
</organism>
<dbReference type="HOGENOM" id="CLU_1448093_0_0_1"/>
<dbReference type="Proteomes" id="UP000008065">
    <property type="component" value="Unassembled WGS sequence"/>
</dbReference>
<sequence>MLTSRYRARAPIVNCLLILLALLAILRQATSHQRPRASFHTLNLTNRALSGHQIKSVTSTFKDKNALLLRNLHARSTQRFRVEHNQLEELSGMSSSCNFWQRQNRRRGHFHLCRVQTPPVWDVQQNVDRESESVQAQQAEQAEEGEEDEEGEMEDDEYVYPAECLKGRYTLHVHILVTLTSDIPLHV</sequence>
<dbReference type="AlphaFoldDB" id="F8MAI3"/>
<dbReference type="GeneID" id="20822298"/>
<protein>
    <submittedName>
        <fullName evidence="3">Uncharacterized protein</fullName>
    </submittedName>
</protein>
<dbReference type="KEGG" id="nte:NEUTE1DRAFT106764"/>
<evidence type="ECO:0000256" key="1">
    <source>
        <dbReference type="SAM" id="MobiDB-lite"/>
    </source>
</evidence>
<dbReference type="EMBL" id="GL891302">
    <property type="protein sequence ID" value="EGO60104.1"/>
    <property type="molecule type" value="Genomic_DNA"/>
</dbReference>
<dbReference type="VEuPathDB" id="FungiDB:NEUTE1DRAFT_106764"/>
<proteinExistence type="predicted"/>
<feature type="signal peptide" evidence="2">
    <location>
        <begin position="1"/>
        <end position="31"/>
    </location>
</feature>
<evidence type="ECO:0000313" key="3">
    <source>
        <dbReference type="EMBL" id="EGO60104.1"/>
    </source>
</evidence>
<feature type="chain" id="PRO_5003375026" evidence="2">
    <location>
        <begin position="32"/>
        <end position="187"/>
    </location>
</feature>
<reference evidence="4" key="1">
    <citation type="journal article" date="2011" name="Genetics">
        <title>Massive changes in genome architecture accompany the transition to self-fertility in the filamentous fungus Neurospora tetrasperma.</title>
        <authorList>
            <person name="Ellison C.E."/>
            <person name="Stajich J.E."/>
            <person name="Jacobson D.J."/>
            <person name="Natvig D.O."/>
            <person name="Lapidus A."/>
            <person name="Foster B."/>
            <person name="Aerts A."/>
            <person name="Riley R."/>
            <person name="Lindquist E.A."/>
            <person name="Grigoriev I.V."/>
            <person name="Taylor J.W."/>
        </authorList>
    </citation>
    <scope>NUCLEOTIDE SEQUENCE [LARGE SCALE GENOMIC DNA]</scope>
    <source>
        <strain evidence="4">FGSC 2508 / P0657</strain>
    </source>
</reference>
<feature type="compositionally biased region" description="Acidic residues" evidence="1">
    <location>
        <begin position="141"/>
        <end position="155"/>
    </location>
</feature>
<gene>
    <name evidence="3" type="ORF">NEUTE1DRAFT_106764</name>
</gene>
<accession>F8MAI3</accession>
<keyword evidence="4" id="KW-1185">Reference proteome</keyword>
<evidence type="ECO:0000256" key="2">
    <source>
        <dbReference type="SAM" id="SignalP"/>
    </source>
</evidence>
<evidence type="ECO:0000313" key="4">
    <source>
        <dbReference type="Proteomes" id="UP000008065"/>
    </source>
</evidence>
<dbReference type="RefSeq" id="XP_009847466.1">
    <property type="nucleotide sequence ID" value="XM_009849164.1"/>
</dbReference>